<dbReference type="Pfam" id="PF02758">
    <property type="entry name" value="PYRIN"/>
    <property type="match status" value="2"/>
</dbReference>
<evidence type="ECO:0008006" key="12">
    <source>
        <dbReference type="Google" id="ProtNLM"/>
    </source>
</evidence>
<evidence type="ECO:0000256" key="6">
    <source>
        <dbReference type="SAM" id="MobiDB-lite"/>
    </source>
</evidence>
<keyword evidence="3" id="KW-0399">Innate immunity</keyword>
<feature type="region of interest" description="Disordered" evidence="6">
    <location>
        <begin position="901"/>
        <end position="939"/>
    </location>
</feature>
<reference evidence="10" key="3">
    <citation type="submission" date="2025-09" db="UniProtKB">
        <authorList>
            <consortium name="Ensembl"/>
        </authorList>
    </citation>
    <scope>IDENTIFICATION</scope>
</reference>
<dbReference type="PROSITE" id="PS50824">
    <property type="entry name" value="DAPIN"/>
    <property type="match status" value="1"/>
</dbReference>
<comment type="subcellular location">
    <subcellularLocation>
        <location evidence="1">Cytoplasm</location>
        <location evidence="1">Cytosol</location>
    </subcellularLocation>
</comment>
<evidence type="ECO:0000256" key="5">
    <source>
        <dbReference type="ARBA" id="ARBA00023198"/>
    </source>
</evidence>
<feature type="domain" description="Pyrin" evidence="8">
    <location>
        <begin position="446"/>
        <end position="506"/>
    </location>
</feature>
<dbReference type="GeneTree" id="ENSGT00940000164898"/>
<evidence type="ECO:0000259" key="8">
    <source>
        <dbReference type="PROSITE" id="PS50824"/>
    </source>
</evidence>
<feature type="compositionally biased region" description="Polar residues" evidence="6">
    <location>
        <begin position="440"/>
        <end position="450"/>
    </location>
</feature>
<feature type="compositionally biased region" description="Basic and acidic residues" evidence="6">
    <location>
        <begin position="429"/>
        <end position="438"/>
    </location>
</feature>
<dbReference type="PANTHER" id="PTHR46985:SF4">
    <property type="entry name" value="CASPASE RECRUITMENT DOMAIN-CONTAINING PROTEIN 8"/>
    <property type="match status" value="1"/>
</dbReference>
<dbReference type="PROSITE" id="PS51830">
    <property type="entry name" value="FIIND"/>
    <property type="match status" value="1"/>
</dbReference>
<evidence type="ECO:0000313" key="11">
    <source>
        <dbReference type="Proteomes" id="UP000007635"/>
    </source>
</evidence>
<evidence type="ECO:0000256" key="2">
    <source>
        <dbReference type="ARBA" id="ARBA00022490"/>
    </source>
</evidence>
<dbReference type="InterPro" id="IPR051249">
    <property type="entry name" value="NLRP_Inflammasome"/>
</dbReference>
<dbReference type="GO" id="GO:0005829">
    <property type="term" value="C:cytosol"/>
    <property type="evidence" value="ECO:0007669"/>
    <property type="project" value="UniProtKB-SubCell"/>
</dbReference>
<dbReference type="PROSITE" id="PS50209">
    <property type="entry name" value="CARD"/>
    <property type="match status" value="1"/>
</dbReference>
<reference evidence="10 11" key="1">
    <citation type="journal article" date="2021" name="G3 (Bethesda)">
        <title>Improved contiguity of the threespine stickleback genome using long-read sequencing.</title>
        <authorList>
            <person name="Nath S."/>
            <person name="Shaw D.E."/>
            <person name="White M.A."/>
        </authorList>
    </citation>
    <scope>NUCLEOTIDE SEQUENCE [LARGE SCALE GENOMIC DNA]</scope>
    <source>
        <strain evidence="10 11">Lake Benthic</strain>
    </source>
</reference>
<feature type="domain" description="CARD" evidence="7">
    <location>
        <begin position="26"/>
        <end position="111"/>
    </location>
</feature>
<dbReference type="PANTHER" id="PTHR46985">
    <property type="entry name" value="NACHT, LRR AND PYD DOMAINS-CONTAINING PROTEIN 1"/>
    <property type="match status" value="1"/>
</dbReference>
<dbReference type="Gene3D" id="1.10.533.10">
    <property type="entry name" value="Death Domain, Fas"/>
    <property type="match status" value="5"/>
</dbReference>
<dbReference type="Pfam" id="PF13553">
    <property type="entry name" value="FIIND"/>
    <property type="match status" value="1"/>
</dbReference>
<dbReference type="InterPro" id="IPR001315">
    <property type="entry name" value="CARD"/>
</dbReference>
<dbReference type="AlphaFoldDB" id="A0AAQ4RJD3"/>
<evidence type="ECO:0000313" key="10">
    <source>
        <dbReference type="Ensembl" id="ENSGACP00000063784.1"/>
    </source>
</evidence>
<protein>
    <recommendedName>
        <fullName evidence="12">FIIND domain-containing protein</fullName>
    </recommendedName>
</protein>
<feature type="compositionally biased region" description="Polar residues" evidence="6">
    <location>
        <begin position="921"/>
        <end position="939"/>
    </location>
</feature>
<dbReference type="GO" id="GO:0045087">
    <property type="term" value="P:innate immune response"/>
    <property type="evidence" value="ECO:0007669"/>
    <property type="project" value="UniProtKB-KW"/>
</dbReference>
<evidence type="ECO:0000259" key="7">
    <source>
        <dbReference type="PROSITE" id="PS50209"/>
    </source>
</evidence>
<dbReference type="GO" id="GO:0042981">
    <property type="term" value="P:regulation of apoptotic process"/>
    <property type="evidence" value="ECO:0007669"/>
    <property type="project" value="InterPro"/>
</dbReference>
<proteinExistence type="predicted"/>
<evidence type="ECO:0000256" key="3">
    <source>
        <dbReference type="ARBA" id="ARBA00022588"/>
    </source>
</evidence>
<dbReference type="InterPro" id="IPR011029">
    <property type="entry name" value="DEATH-like_dom_sf"/>
</dbReference>
<name>A0AAQ4RJD3_GASAC</name>
<keyword evidence="4" id="KW-0391">Immunity</keyword>
<dbReference type="SMART" id="SM01289">
    <property type="entry name" value="PYRIN"/>
    <property type="match status" value="3"/>
</dbReference>
<evidence type="ECO:0000256" key="1">
    <source>
        <dbReference type="ARBA" id="ARBA00004514"/>
    </source>
</evidence>
<sequence>MAEAARPSDGSPGVDVMAEGGCTGEHFVERHRVELIKRVSNIKPILDELLRQKIISRYSYDQMKPLPTSQQKMVEFFRWPLPVSGSEGNEMFYKLLNEHEPHLIHELRRTEVEAGLPVRELLLETFNDLRDKELKRFNWLLLWKFFLCSFPRHLWKRLQRFHTAKNLVDVMVQTWGQRSMEVTKEVLVDMNRTDLVQRLPTWGHKEEHSLGELWLGLNPELVETMASAIELLLETLKDLTDRELKMLQHLFLGETHNLTISSDIRWLLSEATDVQDVVFVIVLTCGRLSVTDTMKFLHEMNRTDLVQKLSHSSSGAQKKLSSEHRPALIQREARKAAVRPLLLGIVEDFSNCKEFKEILTSIISQNNPFSLILSRTFGRESVVDLMLETFGLHSVDLTCEVLEMMGRSHIIRLWLSNSFCEVKASGRERETVGERAQDEPAQSESTKTSVQESLLQTMKDLNDEDLEKFKRLLQSTQREKGLLRIPKHRLERADRVKMVKLMMEAYDQSSVEVTRKVLKRMFWEDLQERRSKRVFSHGFHATAFMSSSLPPPWTRDEQLRIELHSTQRGASKKSVQENPYTMEYQSLRLHPSQLGGGEGSTWTCHQSIAVQTQQGSSEWTKLDPEVNCADADDAPTYRLQSKAGNYECSVSGLRWICNGTVSFKYQFCSWEEHMKRMKSLQYMPAGPLMDITVVTGRFDEVHLPHWICIENNHRKTNNKILDKFAVLHINDCGDDVEKVSQVTSSHVKLSEPVFSPRAVLLRMGIPVRINCNVLIYKTNTAFLTLHVYLIPRDPGLQQEMDRRQISDGYKVIKKPQPNTSLKMNDRFILTAVLKGAEITPEDLKLRCGSSPNFYEVYSQNPDTDFELVLNHKKDHQTVWKRTIRKDEYQSIDHIHAATPSAGAAGVNTTAPDGSAAGAAGVNTTARDGSAGSGTSSLLI</sequence>
<accession>A0AAQ4RJD3</accession>
<evidence type="ECO:0000259" key="9">
    <source>
        <dbReference type="PROSITE" id="PS51830"/>
    </source>
</evidence>
<feature type="region of interest" description="Disordered" evidence="6">
    <location>
        <begin position="429"/>
        <end position="450"/>
    </location>
</feature>
<reference evidence="10" key="2">
    <citation type="submission" date="2025-08" db="UniProtKB">
        <authorList>
            <consortium name="Ensembl"/>
        </authorList>
    </citation>
    <scope>IDENTIFICATION</scope>
</reference>
<dbReference type="Ensembl" id="ENSGACT00000035738.1">
    <property type="protein sequence ID" value="ENSGACP00000063784.1"/>
    <property type="gene ID" value="ENSGACG00000035133.1"/>
</dbReference>
<organism evidence="10 11">
    <name type="scientific">Gasterosteus aculeatus aculeatus</name>
    <name type="common">three-spined stickleback</name>
    <dbReference type="NCBI Taxonomy" id="481459"/>
    <lineage>
        <taxon>Eukaryota</taxon>
        <taxon>Metazoa</taxon>
        <taxon>Chordata</taxon>
        <taxon>Craniata</taxon>
        <taxon>Vertebrata</taxon>
        <taxon>Euteleostomi</taxon>
        <taxon>Actinopterygii</taxon>
        <taxon>Neopterygii</taxon>
        <taxon>Teleostei</taxon>
        <taxon>Neoteleostei</taxon>
        <taxon>Acanthomorphata</taxon>
        <taxon>Eupercaria</taxon>
        <taxon>Perciformes</taxon>
        <taxon>Cottioidei</taxon>
        <taxon>Gasterosteales</taxon>
        <taxon>Gasterosteidae</taxon>
        <taxon>Gasterosteus</taxon>
    </lineage>
</organism>
<dbReference type="Pfam" id="PF00619">
    <property type="entry name" value="CARD"/>
    <property type="match status" value="1"/>
</dbReference>
<feature type="domain" description="FIIND" evidence="9">
    <location>
        <begin position="615"/>
        <end position="897"/>
    </location>
</feature>
<dbReference type="InterPro" id="IPR025307">
    <property type="entry name" value="FIIND_dom"/>
</dbReference>
<dbReference type="Pfam" id="PF23679">
    <property type="entry name" value="UPA-FIIND"/>
    <property type="match status" value="1"/>
</dbReference>
<keyword evidence="11" id="KW-1185">Reference proteome</keyword>
<dbReference type="SUPFAM" id="SSF47986">
    <property type="entry name" value="DEATH domain"/>
    <property type="match status" value="3"/>
</dbReference>
<evidence type="ECO:0000256" key="4">
    <source>
        <dbReference type="ARBA" id="ARBA00022859"/>
    </source>
</evidence>
<dbReference type="Proteomes" id="UP000007635">
    <property type="component" value="Chromosome XX"/>
</dbReference>
<dbReference type="InterPro" id="IPR004020">
    <property type="entry name" value="DAPIN"/>
</dbReference>
<keyword evidence="2" id="KW-0963">Cytoplasm</keyword>
<dbReference type="GO" id="GO:0006954">
    <property type="term" value="P:inflammatory response"/>
    <property type="evidence" value="ECO:0007669"/>
    <property type="project" value="UniProtKB-KW"/>
</dbReference>
<keyword evidence="5" id="KW-0395">Inflammatory response</keyword>